<dbReference type="PANTHER" id="PTHR36427">
    <property type="entry name" value="54S RIBOSOMAL PROTEIN L1, MITOCHONDRIAL"/>
    <property type="match status" value="1"/>
</dbReference>
<evidence type="ECO:0000256" key="10">
    <source>
        <dbReference type="RuleBase" id="RU000659"/>
    </source>
</evidence>
<comment type="function">
    <text evidence="9">Protein L1 is also a translational repressor protein, it controls the translation of the L11 operon by binding to its mRNA.</text>
</comment>
<keyword evidence="5 9" id="KW-0694">RNA-binding</keyword>
<comment type="subunit">
    <text evidence="9">Part of the 50S ribosomal subunit.</text>
</comment>
<dbReference type="InterPro" id="IPR005878">
    <property type="entry name" value="Ribosom_uL1_bac-type"/>
</dbReference>
<comment type="function">
    <text evidence="9">Binds directly to 23S rRNA. The L1 stalk is quite mobile in the ribosome, and is involved in E site tRNA release.</text>
</comment>
<comment type="caution">
    <text evidence="11">The sequence shown here is derived from an EMBL/GenBank/DDBJ whole genome shotgun (WGS) entry which is preliminary data.</text>
</comment>
<keyword evidence="9" id="KW-0820">tRNA-binding</keyword>
<dbReference type="InterPro" id="IPR023673">
    <property type="entry name" value="Ribosomal_uL1_CS"/>
</dbReference>
<dbReference type="SUPFAM" id="SSF56808">
    <property type="entry name" value="Ribosomal protein L1"/>
    <property type="match status" value="1"/>
</dbReference>
<evidence type="ECO:0000256" key="2">
    <source>
        <dbReference type="ARBA" id="ARBA00022491"/>
    </source>
</evidence>
<dbReference type="PIRSF" id="PIRSF002155">
    <property type="entry name" value="Ribosomal_L1"/>
    <property type="match status" value="1"/>
</dbReference>
<dbReference type="CDD" id="cd00403">
    <property type="entry name" value="Ribosomal_L1"/>
    <property type="match status" value="1"/>
</dbReference>
<dbReference type="EMBL" id="MHIM01000020">
    <property type="protein sequence ID" value="OGY52404.1"/>
    <property type="molecule type" value="Genomic_DNA"/>
</dbReference>
<dbReference type="HAMAP" id="MF_01318_B">
    <property type="entry name" value="Ribosomal_uL1_B"/>
    <property type="match status" value="1"/>
</dbReference>
<keyword evidence="4 9" id="KW-0810">Translation regulation</keyword>
<evidence type="ECO:0000256" key="9">
    <source>
        <dbReference type="HAMAP-Rule" id="MF_01318"/>
    </source>
</evidence>
<protein>
    <recommendedName>
        <fullName evidence="8 9">Large ribosomal subunit protein uL1</fullName>
    </recommendedName>
</protein>
<dbReference type="InterPro" id="IPR002143">
    <property type="entry name" value="Ribosomal_uL1"/>
</dbReference>
<dbReference type="Proteomes" id="UP000177376">
    <property type="component" value="Unassembled WGS sequence"/>
</dbReference>
<evidence type="ECO:0000256" key="7">
    <source>
        <dbReference type="ARBA" id="ARBA00023274"/>
    </source>
</evidence>
<evidence type="ECO:0000313" key="12">
    <source>
        <dbReference type="Proteomes" id="UP000177376"/>
    </source>
</evidence>
<dbReference type="PANTHER" id="PTHR36427:SF3">
    <property type="entry name" value="LARGE RIBOSOMAL SUBUNIT PROTEIN UL1M"/>
    <property type="match status" value="1"/>
</dbReference>
<dbReference type="Pfam" id="PF00687">
    <property type="entry name" value="Ribosomal_L1"/>
    <property type="match status" value="1"/>
</dbReference>
<dbReference type="FunFam" id="3.40.50.790:FF:000001">
    <property type="entry name" value="50S ribosomal protein L1"/>
    <property type="match status" value="1"/>
</dbReference>
<dbReference type="GO" id="GO:0003735">
    <property type="term" value="F:structural constituent of ribosome"/>
    <property type="evidence" value="ECO:0007669"/>
    <property type="project" value="InterPro"/>
</dbReference>
<evidence type="ECO:0000256" key="6">
    <source>
        <dbReference type="ARBA" id="ARBA00022980"/>
    </source>
</evidence>
<sequence length="230" mass="24741">MNQPVSKRFKEAKSKIDPKKFYSLDEALELAKTTATVKFDSAVEVHIKLGINPKKSDQQIRSSVTLPHGTGKTIKVAVISDNSDQQKAAKAARADLVGEADLIEEIKKGKIDFDVLVATPSTMKILAPVAKILGPKGLMPNPKDGTVTQNIAEAVTNLKKGKVSFKNDDSGNLHIMIGRASFDKEKLLANFSALMESVNKAKPASTKGNYLKKISLATSMGPGIKIDLAK</sequence>
<evidence type="ECO:0000256" key="8">
    <source>
        <dbReference type="ARBA" id="ARBA00035241"/>
    </source>
</evidence>
<evidence type="ECO:0000256" key="3">
    <source>
        <dbReference type="ARBA" id="ARBA00022730"/>
    </source>
</evidence>
<dbReference type="InterPro" id="IPR016095">
    <property type="entry name" value="Ribosomal_uL1_3-a/b-sand"/>
</dbReference>
<keyword evidence="7 9" id="KW-0687">Ribonucleoprotein</keyword>
<dbReference type="GO" id="GO:0006417">
    <property type="term" value="P:regulation of translation"/>
    <property type="evidence" value="ECO:0007669"/>
    <property type="project" value="UniProtKB-KW"/>
</dbReference>
<organism evidence="11 12">
    <name type="scientific">Candidatus Buchananbacteria bacterium RIFCSPLOWO2_01_FULL_39_33</name>
    <dbReference type="NCBI Taxonomy" id="1797543"/>
    <lineage>
        <taxon>Bacteria</taxon>
        <taxon>Candidatus Buchananiibacteriota</taxon>
    </lineage>
</organism>
<dbReference type="NCBIfam" id="TIGR01169">
    <property type="entry name" value="rplA_bact"/>
    <property type="match status" value="1"/>
</dbReference>
<gene>
    <name evidence="9" type="primary">rplA</name>
    <name evidence="11" type="ORF">A3A02_02770</name>
</gene>
<keyword evidence="3 9" id="KW-0699">rRNA-binding</keyword>
<proteinExistence type="inferred from homology"/>
<keyword evidence="6 9" id="KW-0689">Ribosomal protein</keyword>
<dbReference type="GO" id="GO:0000049">
    <property type="term" value="F:tRNA binding"/>
    <property type="evidence" value="ECO:0007669"/>
    <property type="project" value="UniProtKB-KW"/>
</dbReference>
<evidence type="ECO:0000256" key="1">
    <source>
        <dbReference type="ARBA" id="ARBA00010531"/>
    </source>
</evidence>
<dbReference type="InterPro" id="IPR023674">
    <property type="entry name" value="Ribosomal_uL1-like"/>
</dbReference>
<dbReference type="PROSITE" id="PS01199">
    <property type="entry name" value="RIBOSOMAL_L1"/>
    <property type="match status" value="1"/>
</dbReference>
<keyword evidence="2 9" id="KW-0678">Repressor</keyword>
<dbReference type="Gene3D" id="3.40.50.790">
    <property type="match status" value="1"/>
</dbReference>
<evidence type="ECO:0000256" key="4">
    <source>
        <dbReference type="ARBA" id="ARBA00022845"/>
    </source>
</evidence>
<dbReference type="GO" id="GO:0006412">
    <property type="term" value="P:translation"/>
    <property type="evidence" value="ECO:0007669"/>
    <property type="project" value="UniProtKB-UniRule"/>
</dbReference>
<evidence type="ECO:0000313" key="11">
    <source>
        <dbReference type="EMBL" id="OGY52404.1"/>
    </source>
</evidence>
<dbReference type="GO" id="GO:0019843">
    <property type="term" value="F:rRNA binding"/>
    <property type="evidence" value="ECO:0007669"/>
    <property type="project" value="UniProtKB-UniRule"/>
</dbReference>
<dbReference type="GO" id="GO:0015934">
    <property type="term" value="C:large ribosomal subunit"/>
    <property type="evidence" value="ECO:0007669"/>
    <property type="project" value="InterPro"/>
</dbReference>
<name>A0A1G1YJF7_9BACT</name>
<reference evidence="11 12" key="1">
    <citation type="journal article" date="2016" name="Nat. Commun.">
        <title>Thousands of microbial genomes shed light on interconnected biogeochemical processes in an aquifer system.</title>
        <authorList>
            <person name="Anantharaman K."/>
            <person name="Brown C.T."/>
            <person name="Hug L.A."/>
            <person name="Sharon I."/>
            <person name="Castelle C.J."/>
            <person name="Probst A.J."/>
            <person name="Thomas B.C."/>
            <person name="Singh A."/>
            <person name="Wilkins M.J."/>
            <person name="Karaoz U."/>
            <person name="Brodie E.L."/>
            <person name="Williams K.H."/>
            <person name="Hubbard S.S."/>
            <person name="Banfield J.F."/>
        </authorList>
    </citation>
    <scope>NUCLEOTIDE SEQUENCE [LARGE SCALE GENOMIC DNA]</scope>
</reference>
<dbReference type="InterPro" id="IPR028364">
    <property type="entry name" value="Ribosomal_uL1/biogenesis"/>
</dbReference>
<accession>A0A1G1YJF7</accession>
<dbReference type="AlphaFoldDB" id="A0A1G1YJF7"/>
<evidence type="ECO:0000256" key="5">
    <source>
        <dbReference type="ARBA" id="ARBA00022884"/>
    </source>
</evidence>
<comment type="similarity">
    <text evidence="1 9 10">Belongs to the universal ribosomal protein uL1 family.</text>
</comment>
<dbReference type="Gene3D" id="3.30.190.20">
    <property type="match status" value="1"/>
</dbReference>